<feature type="compositionally biased region" description="Basic and acidic residues" evidence="1">
    <location>
        <begin position="15"/>
        <end position="34"/>
    </location>
</feature>
<protein>
    <submittedName>
        <fullName evidence="3">Uncharacterized protein</fullName>
    </submittedName>
</protein>
<evidence type="ECO:0000256" key="2">
    <source>
        <dbReference type="SAM" id="Phobius"/>
    </source>
</evidence>
<organism evidence="3 4">
    <name type="scientific">Roseovarius ramblicola</name>
    <dbReference type="NCBI Taxonomy" id="2022336"/>
    <lineage>
        <taxon>Bacteria</taxon>
        <taxon>Pseudomonadati</taxon>
        <taxon>Pseudomonadota</taxon>
        <taxon>Alphaproteobacteria</taxon>
        <taxon>Rhodobacterales</taxon>
        <taxon>Roseobacteraceae</taxon>
        <taxon>Roseovarius</taxon>
    </lineage>
</organism>
<evidence type="ECO:0000313" key="4">
    <source>
        <dbReference type="Proteomes" id="UP001589670"/>
    </source>
</evidence>
<proteinExistence type="predicted"/>
<evidence type="ECO:0000313" key="3">
    <source>
        <dbReference type="EMBL" id="MFB9150720.1"/>
    </source>
</evidence>
<dbReference type="EMBL" id="JBHMEC010000017">
    <property type="protein sequence ID" value="MFB9150720.1"/>
    <property type="molecule type" value="Genomic_DNA"/>
</dbReference>
<reference evidence="3 4" key="1">
    <citation type="submission" date="2024-09" db="EMBL/GenBank/DDBJ databases">
        <authorList>
            <person name="Sun Q."/>
            <person name="Mori K."/>
        </authorList>
    </citation>
    <scope>NUCLEOTIDE SEQUENCE [LARGE SCALE GENOMIC DNA]</scope>
    <source>
        <strain evidence="3 4">CECT 9424</strain>
    </source>
</reference>
<keyword evidence="2" id="KW-1133">Transmembrane helix</keyword>
<feature type="transmembrane region" description="Helical" evidence="2">
    <location>
        <begin position="74"/>
        <end position="97"/>
    </location>
</feature>
<keyword evidence="2" id="KW-0812">Transmembrane</keyword>
<comment type="caution">
    <text evidence="3">The sequence shown here is derived from an EMBL/GenBank/DDBJ whole genome shotgun (WGS) entry which is preliminary data.</text>
</comment>
<sequence length="103" mass="11221">MTDTSQPRGRIAARLCDRTGSRGPARDRLTRRADATLQAGQRGTDHPRLARLLAPRTADAAPGGSGRRARRKTALLRIAGGIVLNLMLFGALLYLLWRYVLSA</sequence>
<evidence type="ECO:0000256" key="1">
    <source>
        <dbReference type="SAM" id="MobiDB-lite"/>
    </source>
</evidence>
<gene>
    <name evidence="3" type="ORF">ACFFU4_13270</name>
</gene>
<name>A0ABV5I1Z4_9RHOB</name>
<feature type="region of interest" description="Disordered" evidence="1">
    <location>
        <begin position="1"/>
        <end position="46"/>
    </location>
</feature>
<dbReference type="Proteomes" id="UP001589670">
    <property type="component" value="Unassembled WGS sequence"/>
</dbReference>
<keyword evidence="2" id="KW-0472">Membrane</keyword>
<keyword evidence="4" id="KW-1185">Reference proteome</keyword>
<dbReference type="RefSeq" id="WP_377070251.1">
    <property type="nucleotide sequence ID" value="NZ_JBHMEC010000017.1"/>
</dbReference>
<accession>A0ABV5I1Z4</accession>